<dbReference type="InterPro" id="IPR036097">
    <property type="entry name" value="HisK_dim/P_sf"/>
</dbReference>
<dbReference type="Proteomes" id="UP000013909">
    <property type="component" value="Unassembled WGS sequence"/>
</dbReference>
<dbReference type="GO" id="GO:0000155">
    <property type="term" value="F:phosphorelay sensor kinase activity"/>
    <property type="evidence" value="ECO:0007669"/>
    <property type="project" value="InterPro"/>
</dbReference>
<sequence length="384" mass="43517">MKTNQTFTEDAEDLYQNAPFGYLSMRSDGVVVNINSTLLKWLDYERTEIVEKKLVEDLLSIGGKIYMQTHLFPLLQMHGDISEINLDFVDKHGNKIPTLINGKRVGIALESQSIYRLSVLNISQRKLYELELMKARKEAELMVKRLKEVNQELEQFAYTTSHDLQAPLTTITGMISQIEKKGQIQGGSDLDRYFSIIKSNSSRMKLMIRDLLEHAKIDGKETEFTQVSLNEVCEIALELIKDQVEETDAVITIPTSPMIFGNKVQLVRLFQNLLGNAIKYRSEAKPQIQVEFEESESEIKVAVRDNGIGFDQEFAEQVFGFMKRLHTHDKIPGTGIGLASCKRIIEIHKGTIGVTSEPGKGSTFFFTLPKPTDQSLQKPHEGMN</sequence>
<keyword evidence="3" id="KW-0597">Phosphoprotein</keyword>
<dbReference type="Pfam" id="PF00512">
    <property type="entry name" value="HisKA"/>
    <property type="match status" value="1"/>
</dbReference>
<keyword evidence="8" id="KW-1185">Reference proteome</keyword>
<dbReference type="InterPro" id="IPR003661">
    <property type="entry name" value="HisK_dim/P_dom"/>
</dbReference>
<evidence type="ECO:0000313" key="8">
    <source>
        <dbReference type="Proteomes" id="UP000013909"/>
    </source>
</evidence>
<evidence type="ECO:0000256" key="1">
    <source>
        <dbReference type="ARBA" id="ARBA00000085"/>
    </source>
</evidence>
<dbReference type="CDD" id="cd00082">
    <property type="entry name" value="HisKA"/>
    <property type="match status" value="1"/>
</dbReference>
<accession>R7ZWN0</accession>
<dbReference type="InterPro" id="IPR004358">
    <property type="entry name" value="Sig_transdc_His_kin-like_C"/>
</dbReference>
<dbReference type="SMART" id="SM00387">
    <property type="entry name" value="HATPase_c"/>
    <property type="match status" value="1"/>
</dbReference>
<dbReference type="InterPro" id="IPR036890">
    <property type="entry name" value="HATPase_C_sf"/>
</dbReference>
<dbReference type="Gene3D" id="3.30.450.20">
    <property type="entry name" value="PAS domain"/>
    <property type="match status" value="1"/>
</dbReference>
<dbReference type="FunFam" id="3.30.565.10:FF:000006">
    <property type="entry name" value="Sensor histidine kinase WalK"/>
    <property type="match status" value="1"/>
</dbReference>
<dbReference type="SUPFAM" id="SSF47384">
    <property type="entry name" value="Homodimeric domain of signal transducing histidine kinase"/>
    <property type="match status" value="1"/>
</dbReference>
<dbReference type="AlphaFoldDB" id="R7ZWN0"/>
<dbReference type="Gene3D" id="3.30.565.10">
    <property type="entry name" value="Histidine kinase-like ATPase, C-terminal domain"/>
    <property type="match status" value="1"/>
</dbReference>
<evidence type="ECO:0000256" key="3">
    <source>
        <dbReference type="ARBA" id="ARBA00022553"/>
    </source>
</evidence>
<evidence type="ECO:0000259" key="6">
    <source>
        <dbReference type="PROSITE" id="PS50109"/>
    </source>
</evidence>
<reference evidence="7 8" key="1">
    <citation type="submission" date="2013-02" db="EMBL/GenBank/DDBJ databases">
        <title>A novel strain isolated from Lonar lake, Maharashtra, India.</title>
        <authorList>
            <person name="Singh A."/>
        </authorList>
    </citation>
    <scope>NUCLEOTIDE SEQUENCE [LARGE SCALE GENOMIC DNA]</scope>
    <source>
        <strain evidence="7 8">AK24</strain>
    </source>
</reference>
<dbReference type="EMBL" id="AQHR01000029">
    <property type="protein sequence ID" value="EON78541.1"/>
    <property type="molecule type" value="Genomic_DNA"/>
</dbReference>
<name>R7ZWN0_9BACT</name>
<dbReference type="EC" id="2.7.13.3" evidence="2"/>
<dbReference type="SUPFAM" id="SSF55785">
    <property type="entry name" value="PYP-like sensor domain (PAS domain)"/>
    <property type="match status" value="1"/>
</dbReference>
<dbReference type="InterPro" id="IPR005467">
    <property type="entry name" value="His_kinase_dom"/>
</dbReference>
<comment type="catalytic activity">
    <reaction evidence="1">
        <text>ATP + protein L-histidine = ADP + protein N-phospho-L-histidine.</text>
        <dbReference type="EC" id="2.7.13.3"/>
    </reaction>
</comment>
<dbReference type="SMART" id="SM00388">
    <property type="entry name" value="HisKA"/>
    <property type="match status" value="1"/>
</dbReference>
<keyword evidence="5 7" id="KW-0418">Kinase</keyword>
<dbReference type="PROSITE" id="PS50109">
    <property type="entry name" value="HIS_KIN"/>
    <property type="match status" value="1"/>
</dbReference>
<dbReference type="Pfam" id="PF02518">
    <property type="entry name" value="HATPase_c"/>
    <property type="match status" value="1"/>
</dbReference>
<keyword evidence="4" id="KW-0808">Transferase</keyword>
<gene>
    <name evidence="7" type="ORF">ADIS_0891</name>
</gene>
<dbReference type="InterPro" id="IPR052162">
    <property type="entry name" value="Sensor_kinase/Photoreceptor"/>
</dbReference>
<protein>
    <recommendedName>
        <fullName evidence="2">histidine kinase</fullName>
        <ecNumber evidence="2">2.7.13.3</ecNumber>
    </recommendedName>
</protein>
<dbReference type="Gene3D" id="1.10.287.130">
    <property type="match status" value="1"/>
</dbReference>
<dbReference type="RefSeq" id="WP_010853039.1">
    <property type="nucleotide sequence ID" value="NZ_AQHR01000029.1"/>
</dbReference>
<comment type="caution">
    <text evidence="7">The sequence shown here is derived from an EMBL/GenBank/DDBJ whole genome shotgun (WGS) entry which is preliminary data.</text>
</comment>
<evidence type="ECO:0000256" key="2">
    <source>
        <dbReference type="ARBA" id="ARBA00012438"/>
    </source>
</evidence>
<dbReference type="PRINTS" id="PR00344">
    <property type="entry name" value="BCTRLSENSOR"/>
</dbReference>
<dbReference type="InterPro" id="IPR003594">
    <property type="entry name" value="HATPase_dom"/>
</dbReference>
<evidence type="ECO:0000313" key="7">
    <source>
        <dbReference type="EMBL" id="EON78541.1"/>
    </source>
</evidence>
<feature type="domain" description="Histidine kinase" evidence="6">
    <location>
        <begin position="159"/>
        <end position="372"/>
    </location>
</feature>
<evidence type="ECO:0000256" key="5">
    <source>
        <dbReference type="ARBA" id="ARBA00022777"/>
    </source>
</evidence>
<organism evidence="7 8">
    <name type="scientific">Lunatimonas lonarensis</name>
    <dbReference type="NCBI Taxonomy" id="1232681"/>
    <lineage>
        <taxon>Bacteria</taxon>
        <taxon>Pseudomonadati</taxon>
        <taxon>Bacteroidota</taxon>
        <taxon>Cytophagia</taxon>
        <taxon>Cytophagales</taxon>
        <taxon>Cyclobacteriaceae</taxon>
    </lineage>
</organism>
<proteinExistence type="predicted"/>
<dbReference type="InterPro" id="IPR035965">
    <property type="entry name" value="PAS-like_dom_sf"/>
</dbReference>
<dbReference type="PANTHER" id="PTHR43304">
    <property type="entry name" value="PHYTOCHROME-LIKE PROTEIN CPH1"/>
    <property type="match status" value="1"/>
</dbReference>
<dbReference type="STRING" id="1232681.ADIS_0891"/>
<evidence type="ECO:0000256" key="4">
    <source>
        <dbReference type="ARBA" id="ARBA00022679"/>
    </source>
</evidence>
<dbReference type="SUPFAM" id="SSF55874">
    <property type="entry name" value="ATPase domain of HSP90 chaperone/DNA topoisomerase II/histidine kinase"/>
    <property type="match status" value="1"/>
</dbReference>
<dbReference type="PANTHER" id="PTHR43304:SF1">
    <property type="entry name" value="PAC DOMAIN-CONTAINING PROTEIN"/>
    <property type="match status" value="1"/>
</dbReference>